<keyword evidence="7" id="KW-0547">Nucleotide-binding</keyword>
<keyword evidence="8" id="KW-0067">ATP-binding</keyword>
<evidence type="ECO:0000256" key="10">
    <source>
        <dbReference type="ARBA" id="ARBA00022989"/>
    </source>
</evidence>
<feature type="transmembrane region" description="Helical" evidence="15">
    <location>
        <begin position="44"/>
        <end position="72"/>
    </location>
</feature>
<feature type="transmembrane region" description="Helical" evidence="15">
    <location>
        <begin position="575"/>
        <end position="593"/>
    </location>
</feature>
<feature type="transmembrane region" description="Helical" evidence="15">
    <location>
        <begin position="141"/>
        <end position="159"/>
    </location>
</feature>
<keyword evidence="6" id="KW-0479">Metal-binding</keyword>
<dbReference type="PROSITE" id="PS00452">
    <property type="entry name" value="GUANYLATE_CYCLASE_1"/>
    <property type="match status" value="1"/>
</dbReference>
<dbReference type="GO" id="GO:0007189">
    <property type="term" value="P:adenylate cyclase-activating G protein-coupled receptor signaling pathway"/>
    <property type="evidence" value="ECO:0007669"/>
    <property type="project" value="TreeGrafter"/>
</dbReference>
<dbReference type="EC" id="4.6.1.1" evidence="4"/>
<dbReference type="CDD" id="cd07302">
    <property type="entry name" value="CHD"/>
    <property type="match status" value="2"/>
</dbReference>
<evidence type="ECO:0000256" key="8">
    <source>
        <dbReference type="ARBA" id="ARBA00022840"/>
    </source>
</evidence>
<evidence type="ECO:0000256" key="4">
    <source>
        <dbReference type="ARBA" id="ARBA00012201"/>
    </source>
</evidence>
<feature type="transmembrane region" description="Helical" evidence="15">
    <location>
        <begin position="655"/>
        <end position="672"/>
    </location>
</feature>
<dbReference type="GeneID" id="108012599"/>
<comment type="similarity">
    <text evidence="14">Belongs to the adenylyl cyclase class-4/guanylyl cyclase family.</text>
</comment>
<gene>
    <name evidence="18" type="primary">LOC108012599</name>
</gene>
<feature type="transmembrane region" description="Helical" evidence="15">
    <location>
        <begin position="164"/>
        <end position="181"/>
    </location>
</feature>
<evidence type="ECO:0000256" key="13">
    <source>
        <dbReference type="ARBA" id="ARBA00023239"/>
    </source>
</evidence>
<keyword evidence="5 15" id="KW-0812">Transmembrane</keyword>
<dbReference type="Pfam" id="PF00211">
    <property type="entry name" value="Guanylate_cyc"/>
    <property type="match status" value="3"/>
</dbReference>
<dbReference type="GO" id="GO:0005524">
    <property type="term" value="F:ATP binding"/>
    <property type="evidence" value="ECO:0007669"/>
    <property type="project" value="UniProtKB-KW"/>
</dbReference>
<dbReference type="InterPro" id="IPR029787">
    <property type="entry name" value="Nucleotide_cyclase"/>
</dbReference>
<evidence type="ECO:0000259" key="16">
    <source>
        <dbReference type="PROSITE" id="PS50125"/>
    </source>
</evidence>
<dbReference type="GO" id="GO:0005886">
    <property type="term" value="C:plasma membrane"/>
    <property type="evidence" value="ECO:0007669"/>
    <property type="project" value="TreeGrafter"/>
</dbReference>
<keyword evidence="13 14" id="KW-0456">Lyase</keyword>
<evidence type="ECO:0000256" key="12">
    <source>
        <dbReference type="ARBA" id="ARBA00023136"/>
    </source>
</evidence>
<feature type="domain" description="Guanylate cyclase" evidence="16">
    <location>
        <begin position="846"/>
        <end position="1031"/>
    </location>
</feature>
<feature type="transmembrane region" description="Helical" evidence="15">
    <location>
        <begin position="599"/>
        <end position="620"/>
    </location>
</feature>
<dbReference type="PROSITE" id="PS50125">
    <property type="entry name" value="GUANYLATE_CYCLASE_2"/>
    <property type="match status" value="2"/>
</dbReference>
<dbReference type="InterPro" id="IPR001054">
    <property type="entry name" value="A/G_cyclase"/>
</dbReference>
<dbReference type="SMART" id="SM00044">
    <property type="entry name" value="CYCc"/>
    <property type="match status" value="2"/>
</dbReference>
<evidence type="ECO:0000313" key="18">
    <source>
        <dbReference type="RefSeq" id="XP_016933506.2"/>
    </source>
</evidence>
<comment type="catalytic activity">
    <reaction evidence="1">
        <text>ATP = 3',5'-cyclic AMP + diphosphate</text>
        <dbReference type="Rhea" id="RHEA:15389"/>
        <dbReference type="ChEBI" id="CHEBI:30616"/>
        <dbReference type="ChEBI" id="CHEBI:33019"/>
        <dbReference type="ChEBI" id="CHEBI:58165"/>
        <dbReference type="EC" id="4.6.1.1"/>
    </reaction>
</comment>
<evidence type="ECO:0000256" key="2">
    <source>
        <dbReference type="ARBA" id="ARBA00001946"/>
    </source>
</evidence>
<dbReference type="GO" id="GO:0006171">
    <property type="term" value="P:cAMP biosynthetic process"/>
    <property type="evidence" value="ECO:0007669"/>
    <property type="project" value="UniProtKB-KW"/>
</dbReference>
<dbReference type="Gene3D" id="3.30.70.1230">
    <property type="entry name" value="Nucleotide cyclase"/>
    <property type="match status" value="2"/>
</dbReference>
<protein>
    <recommendedName>
        <fullName evidence="4">adenylate cyclase</fullName>
        <ecNumber evidence="4">4.6.1.1</ecNumber>
    </recommendedName>
</protein>
<evidence type="ECO:0000313" key="17">
    <source>
        <dbReference type="Proteomes" id="UP001652628"/>
    </source>
</evidence>
<evidence type="ECO:0000256" key="14">
    <source>
        <dbReference type="RuleBase" id="RU000405"/>
    </source>
</evidence>
<feature type="transmembrane region" description="Helical" evidence="15">
    <location>
        <begin position="110"/>
        <end position="135"/>
    </location>
</feature>
<evidence type="ECO:0000256" key="9">
    <source>
        <dbReference type="ARBA" id="ARBA00022842"/>
    </source>
</evidence>
<evidence type="ECO:0000256" key="15">
    <source>
        <dbReference type="SAM" id="Phobius"/>
    </source>
</evidence>
<feature type="transmembrane region" description="Helical" evidence="15">
    <location>
        <begin position="704"/>
        <end position="726"/>
    </location>
</feature>
<evidence type="ECO:0000256" key="11">
    <source>
        <dbReference type="ARBA" id="ARBA00022998"/>
    </source>
</evidence>
<reference evidence="18" key="1">
    <citation type="submission" date="2025-08" db="UniProtKB">
        <authorList>
            <consortium name="RefSeq"/>
        </authorList>
    </citation>
    <scope>IDENTIFICATION</scope>
</reference>
<evidence type="ECO:0000256" key="3">
    <source>
        <dbReference type="ARBA" id="ARBA00004141"/>
    </source>
</evidence>
<keyword evidence="17" id="KW-1185">Reference proteome</keyword>
<feature type="transmembrane region" description="Helical" evidence="15">
    <location>
        <begin position="78"/>
        <end position="98"/>
    </location>
</feature>
<dbReference type="GO" id="GO:0035556">
    <property type="term" value="P:intracellular signal transduction"/>
    <property type="evidence" value="ECO:0007669"/>
    <property type="project" value="InterPro"/>
</dbReference>
<evidence type="ECO:0000256" key="1">
    <source>
        <dbReference type="ARBA" id="ARBA00001593"/>
    </source>
</evidence>
<feature type="domain" description="Guanylate cyclase" evidence="16">
    <location>
        <begin position="294"/>
        <end position="421"/>
    </location>
</feature>
<proteinExistence type="inferred from homology"/>
<keyword evidence="10 15" id="KW-1133">Transmembrane helix</keyword>
<accession>A0AB39ZDK4</accession>
<sequence length="1114" mass="128358">MDPGYTENEVDYRSLGNMPGLEWKLLRYKCRELRLEGIYNRHSLLISVAFASQILIVVELLMLIHVILLFSVVKDIDLITVLPYFAVMLLTPPILMASSEPNAEHHDRTAILTSCLMALLLTLMDLILPICYFTSHSLVPSYDHVVIVMVYLMFPIAFVENGRVYLLGLAVSLVYFAYTVWMEMKINGEDYKIWELTIYATYIFFLNLICMFFSGFREYYMRRGVLSRYQLVYQNMIYQMSMKKEKALLDSIMPLMLARVLQDAITSHIEDDPNGLVPFSRTRHLFVEPHSEVSILEADMVNFTLLTTTLEVPELVSILHELFVSFDLAANRNRATRIKFLGDSYTCVTGIPDYFPTHANACVNQALDMIDISREVSQRRSRKIELRIGVHSGEILAGIIGHTKWQFDIWSKDVNIATRLETCGLPGMVHISSRTLSLMDNHYVYEEGTDTAKVDPLLQKANLSTYLIKGRLPDYEEPDDFEDENFSLSDDYRFNFREDYEDIQIRAQREMILEVEHMPVNRVQSCRFRPKDEKAKQNINEEYRFNLESFYPFTTFRNWRTEWSFNKRPDLLMKYSLIMVVLAGFMIISMDLIEQIDDYDYTVLFCLFLVILLALIVAVYKKLWLRGRRLTPLTRPSFFLSRWLFKLSDLIEQSIFVRVPLAIAVLSILYSMSSEAVFSCDIARLELEIIDSELHNFTPKLFCFLPWVVTYAVIIVLSLLLVIVGVPLIIKMVVGLVILVCHVFTVNAYYGFAFERSETTNVGVGSSLAHTWYLVTFYIVVLVREGYINYIQKASYFMGMCFEKKHEETKVITRSIKIIMANILPSHVAEVFKTRRRSDQLYYENFPEVAVMFATIENHQADKYGLRALHEIICYFDDLLMNYQGRYKIEKIKVMGWTYFAACGLDHSDDFSISVPVSTNLDMENAQKSASVRFAPMDEDDDEIDSPWNPSMASVNQVGKTVLVMTEFALNMLRVMQEIRSKGVLFEKDSILTGSLKIGIAHGPVMAGVVGLSKPHYDIWGHTVNMASRMSSTGVLDGIHVTQSTSNILRDLNIRCNYRGQTFVKGVGEVPTYLVALGQNLQFQPHHKSDDSKSKSSLISVEWMDEKEARKYDY</sequence>
<feature type="transmembrane region" description="Helical" evidence="15">
    <location>
        <begin position="193"/>
        <end position="213"/>
    </location>
</feature>
<dbReference type="PANTHER" id="PTHR45627:SF23">
    <property type="entry name" value="AT30656P-RELATED"/>
    <property type="match status" value="1"/>
</dbReference>
<dbReference type="Proteomes" id="UP001652628">
    <property type="component" value="Chromosome 3"/>
</dbReference>
<comment type="subcellular location">
    <subcellularLocation>
        <location evidence="3">Membrane</location>
        <topology evidence="3">Multi-pass membrane protein</topology>
    </subcellularLocation>
</comment>
<evidence type="ECO:0000256" key="7">
    <source>
        <dbReference type="ARBA" id="ARBA00022741"/>
    </source>
</evidence>
<evidence type="ECO:0000256" key="5">
    <source>
        <dbReference type="ARBA" id="ARBA00022692"/>
    </source>
</evidence>
<dbReference type="InterPro" id="IPR018297">
    <property type="entry name" value="A/G_cyclase_CS"/>
</dbReference>
<keyword evidence="9" id="KW-0460">Magnesium</keyword>
<evidence type="ECO:0000256" key="6">
    <source>
        <dbReference type="ARBA" id="ARBA00022723"/>
    </source>
</evidence>
<dbReference type="AlphaFoldDB" id="A0AB39ZDK4"/>
<dbReference type="GO" id="GO:0004016">
    <property type="term" value="F:adenylate cyclase activity"/>
    <property type="evidence" value="ECO:0007669"/>
    <property type="project" value="UniProtKB-EC"/>
</dbReference>
<dbReference type="RefSeq" id="XP_016933506.2">
    <property type="nucleotide sequence ID" value="XM_017078017.4"/>
</dbReference>
<dbReference type="SUPFAM" id="SSF55073">
    <property type="entry name" value="Nucleotide cyclase"/>
    <property type="match status" value="2"/>
</dbReference>
<comment type="cofactor">
    <cofactor evidence="2">
        <name>Mg(2+)</name>
        <dbReference type="ChEBI" id="CHEBI:18420"/>
    </cofactor>
</comment>
<feature type="transmembrane region" description="Helical" evidence="15">
    <location>
        <begin position="733"/>
        <end position="752"/>
    </location>
</feature>
<dbReference type="GO" id="GO:0046872">
    <property type="term" value="F:metal ion binding"/>
    <property type="evidence" value="ECO:0007669"/>
    <property type="project" value="UniProtKB-KW"/>
</dbReference>
<keyword evidence="12 15" id="KW-0472">Membrane</keyword>
<feature type="transmembrane region" description="Helical" evidence="15">
    <location>
        <begin position="772"/>
        <end position="790"/>
    </location>
</feature>
<dbReference type="PANTHER" id="PTHR45627">
    <property type="entry name" value="ADENYLATE CYCLASE TYPE 1"/>
    <property type="match status" value="1"/>
</dbReference>
<name>A0AB39ZDK4_DROSZ</name>
<organism evidence="17 18">
    <name type="scientific">Drosophila suzukii</name>
    <name type="common">Spotted-wing drosophila fruit fly</name>
    <dbReference type="NCBI Taxonomy" id="28584"/>
    <lineage>
        <taxon>Eukaryota</taxon>
        <taxon>Metazoa</taxon>
        <taxon>Ecdysozoa</taxon>
        <taxon>Arthropoda</taxon>
        <taxon>Hexapoda</taxon>
        <taxon>Insecta</taxon>
        <taxon>Pterygota</taxon>
        <taxon>Neoptera</taxon>
        <taxon>Endopterygota</taxon>
        <taxon>Diptera</taxon>
        <taxon>Brachycera</taxon>
        <taxon>Muscomorpha</taxon>
        <taxon>Ephydroidea</taxon>
        <taxon>Drosophilidae</taxon>
        <taxon>Drosophila</taxon>
        <taxon>Sophophora</taxon>
    </lineage>
</organism>
<keyword evidence="11" id="KW-0115">cAMP biosynthesis</keyword>